<keyword evidence="4" id="KW-0723">Serine/threonine-protein kinase</keyword>
<evidence type="ECO:0000256" key="12">
    <source>
        <dbReference type="ARBA" id="ARBA00023136"/>
    </source>
</evidence>
<feature type="transmembrane region" description="Helical" evidence="15">
    <location>
        <begin position="6"/>
        <end position="27"/>
    </location>
</feature>
<dbReference type="PROSITE" id="PS50011">
    <property type="entry name" value="PROTEIN_KINASE_DOM"/>
    <property type="match status" value="1"/>
</dbReference>
<dbReference type="InterPro" id="IPR045272">
    <property type="entry name" value="ANXUR1/2-like"/>
</dbReference>
<comment type="caution">
    <text evidence="17">The sequence shown here is derived from an EMBL/GenBank/DDBJ whole genome shotgun (WGS) entry which is preliminary data.</text>
</comment>
<dbReference type="InterPro" id="IPR046364">
    <property type="entry name" value="Exo70_C"/>
</dbReference>
<keyword evidence="3" id="KW-0813">Transport</keyword>
<name>A0AA88U527_9ASTE</name>
<keyword evidence="10 14" id="KW-0067">ATP-binding</keyword>
<dbReference type="FunFam" id="1.10.510.10:FF:000252">
    <property type="entry name" value="Receptor-like protein kinase FERONIA"/>
    <property type="match status" value="1"/>
</dbReference>
<dbReference type="InterPro" id="IPR000719">
    <property type="entry name" value="Prot_kinase_dom"/>
</dbReference>
<dbReference type="SMART" id="SM00220">
    <property type="entry name" value="S_TKc"/>
    <property type="match status" value="1"/>
</dbReference>
<dbReference type="EMBL" id="JAVXUO010002647">
    <property type="protein sequence ID" value="KAK2970785.1"/>
    <property type="molecule type" value="Genomic_DNA"/>
</dbReference>
<dbReference type="InterPro" id="IPR011009">
    <property type="entry name" value="Kinase-like_dom_sf"/>
</dbReference>
<dbReference type="Gene3D" id="1.10.510.10">
    <property type="entry name" value="Transferase(Phosphotransferase) domain 1"/>
    <property type="match status" value="1"/>
</dbReference>
<dbReference type="InterPro" id="IPR017441">
    <property type="entry name" value="Protein_kinase_ATP_BS"/>
</dbReference>
<dbReference type="GO" id="GO:0009506">
    <property type="term" value="C:plasmodesma"/>
    <property type="evidence" value="ECO:0007669"/>
    <property type="project" value="TreeGrafter"/>
</dbReference>
<evidence type="ECO:0000259" key="16">
    <source>
        <dbReference type="PROSITE" id="PS50011"/>
    </source>
</evidence>
<comment type="similarity">
    <text evidence="2">Belongs to the EXO70 family.</text>
</comment>
<evidence type="ECO:0000256" key="6">
    <source>
        <dbReference type="ARBA" id="ARBA00022692"/>
    </source>
</evidence>
<dbReference type="InterPro" id="IPR001245">
    <property type="entry name" value="Ser-Thr/Tyr_kinase_cat_dom"/>
</dbReference>
<dbReference type="Pfam" id="PF03081">
    <property type="entry name" value="Exo70_C"/>
    <property type="match status" value="1"/>
</dbReference>
<dbReference type="AlphaFoldDB" id="A0AA88U527"/>
<dbReference type="PANTHER" id="PTHR27003:SF390">
    <property type="entry name" value="PROTEIN KINASE DOMAIN-CONTAINING PROTEIN"/>
    <property type="match status" value="1"/>
</dbReference>
<evidence type="ECO:0000256" key="14">
    <source>
        <dbReference type="PROSITE-ProRule" id="PRU10141"/>
    </source>
</evidence>
<dbReference type="FunFam" id="3.30.200.20:FF:000039">
    <property type="entry name" value="receptor-like protein kinase FERONIA"/>
    <property type="match status" value="1"/>
</dbReference>
<evidence type="ECO:0000256" key="2">
    <source>
        <dbReference type="ARBA" id="ARBA00006756"/>
    </source>
</evidence>
<protein>
    <recommendedName>
        <fullName evidence="16">Protein kinase domain-containing protein</fullName>
    </recommendedName>
</protein>
<dbReference type="GO" id="GO:0004674">
    <property type="term" value="F:protein serine/threonine kinase activity"/>
    <property type="evidence" value="ECO:0007669"/>
    <property type="project" value="UniProtKB-KW"/>
</dbReference>
<dbReference type="InterPro" id="IPR016159">
    <property type="entry name" value="Cullin_repeat-like_dom_sf"/>
</dbReference>
<evidence type="ECO:0000256" key="7">
    <source>
        <dbReference type="ARBA" id="ARBA00022729"/>
    </source>
</evidence>
<keyword evidence="9" id="KW-0418">Kinase</keyword>
<gene>
    <name evidence="17" type="ORF">RJ640_012113</name>
</gene>
<reference evidence="17" key="1">
    <citation type="submission" date="2022-12" db="EMBL/GenBank/DDBJ databases">
        <title>Draft genome assemblies for two species of Escallonia (Escalloniales).</title>
        <authorList>
            <person name="Chanderbali A."/>
            <person name="Dervinis C."/>
            <person name="Anghel I."/>
            <person name="Soltis D."/>
            <person name="Soltis P."/>
            <person name="Zapata F."/>
        </authorList>
    </citation>
    <scope>NUCLEOTIDE SEQUENCE</scope>
    <source>
        <strain evidence="17">UCBG92.1500</strain>
        <tissue evidence="17">Leaf</tissue>
    </source>
</reference>
<evidence type="ECO:0000256" key="4">
    <source>
        <dbReference type="ARBA" id="ARBA00022527"/>
    </source>
</evidence>
<keyword evidence="11 15" id="KW-1133">Transmembrane helix</keyword>
<dbReference type="GO" id="GO:0005546">
    <property type="term" value="F:phosphatidylinositol-4,5-bisphosphate binding"/>
    <property type="evidence" value="ECO:0007669"/>
    <property type="project" value="InterPro"/>
</dbReference>
<dbReference type="Proteomes" id="UP001187471">
    <property type="component" value="Unassembled WGS sequence"/>
</dbReference>
<evidence type="ECO:0000256" key="9">
    <source>
        <dbReference type="ARBA" id="ARBA00022777"/>
    </source>
</evidence>
<dbReference type="SUPFAM" id="SSF56112">
    <property type="entry name" value="Protein kinase-like (PK-like)"/>
    <property type="match status" value="1"/>
</dbReference>
<evidence type="ECO:0000256" key="10">
    <source>
        <dbReference type="ARBA" id="ARBA00022840"/>
    </source>
</evidence>
<accession>A0AA88U527</accession>
<keyword evidence="8 14" id="KW-0547">Nucleotide-binding</keyword>
<dbReference type="Gene3D" id="1.20.1280.170">
    <property type="entry name" value="Exocyst complex component Exo70"/>
    <property type="match status" value="1"/>
</dbReference>
<dbReference type="Gene3D" id="3.30.200.20">
    <property type="entry name" value="Phosphorylase Kinase, domain 1"/>
    <property type="match status" value="1"/>
</dbReference>
<dbReference type="GO" id="GO:0000145">
    <property type="term" value="C:exocyst"/>
    <property type="evidence" value="ECO:0007669"/>
    <property type="project" value="InterPro"/>
</dbReference>
<keyword evidence="18" id="KW-1185">Reference proteome</keyword>
<evidence type="ECO:0000256" key="3">
    <source>
        <dbReference type="ARBA" id="ARBA00022448"/>
    </source>
</evidence>
<evidence type="ECO:0000256" key="15">
    <source>
        <dbReference type="SAM" id="Phobius"/>
    </source>
</evidence>
<evidence type="ECO:0000256" key="11">
    <source>
        <dbReference type="ARBA" id="ARBA00022989"/>
    </source>
</evidence>
<dbReference type="SUPFAM" id="SSF74788">
    <property type="entry name" value="Cullin repeat-like"/>
    <property type="match status" value="1"/>
</dbReference>
<dbReference type="GO" id="GO:0005886">
    <property type="term" value="C:plasma membrane"/>
    <property type="evidence" value="ECO:0007669"/>
    <property type="project" value="TreeGrafter"/>
</dbReference>
<feature type="domain" description="Protein kinase" evidence="16">
    <location>
        <begin position="68"/>
        <end position="350"/>
    </location>
</feature>
<organism evidence="17 18">
    <name type="scientific">Escallonia rubra</name>
    <dbReference type="NCBI Taxonomy" id="112253"/>
    <lineage>
        <taxon>Eukaryota</taxon>
        <taxon>Viridiplantae</taxon>
        <taxon>Streptophyta</taxon>
        <taxon>Embryophyta</taxon>
        <taxon>Tracheophyta</taxon>
        <taxon>Spermatophyta</taxon>
        <taxon>Magnoliopsida</taxon>
        <taxon>eudicotyledons</taxon>
        <taxon>Gunneridae</taxon>
        <taxon>Pentapetalae</taxon>
        <taxon>asterids</taxon>
        <taxon>campanulids</taxon>
        <taxon>Escalloniales</taxon>
        <taxon>Escalloniaceae</taxon>
        <taxon>Escallonia</taxon>
    </lineage>
</organism>
<dbReference type="PROSITE" id="PS00107">
    <property type="entry name" value="PROTEIN_KINASE_ATP"/>
    <property type="match status" value="1"/>
</dbReference>
<dbReference type="PANTHER" id="PTHR27003">
    <property type="entry name" value="OS07G0166700 PROTEIN"/>
    <property type="match status" value="1"/>
</dbReference>
<keyword evidence="12 15" id="KW-0472">Membrane</keyword>
<keyword evidence="13" id="KW-0325">Glycoprotein</keyword>
<evidence type="ECO:0000313" key="17">
    <source>
        <dbReference type="EMBL" id="KAK2970785.1"/>
    </source>
</evidence>
<keyword evidence="7" id="KW-0732">Signal</keyword>
<keyword evidence="5" id="KW-0808">Transferase</keyword>
<evidence type="ECO:0000256" key="5">
    <source>
        <dbReference type="ARBA" id="ARBA00022679"/>
    </source>
</evidence>
<proteinExistence type="inferred from homology"/>
<dbReference type="CDD" id="cd14066">
    <property type="entry name" value="STKc_IRAK"/>
    <property type="match status" value="1"/>
</dbReference>
<evidence type="ECO:0000313" key="18">
    <source>
        <dbReference type="Proteomes" id="UP001187471"/>
    </source>
</evidence>
<evidence type="ECO:0000256" key="1">
    <source>
        <dbReference type="ARBA" id="ARBA00004479"/>
    </source>
</evidence>
<comment type="subcellular location">
    <subcellularLocation>
        <location evidence="1">Membrane</location>
        <topology evidence="1">Single-pass type I membrane protein</topology>
    </subcellularLocation>
</comment>
<sequence>MLLLAFGRGNVVATGVIVVITIVNIIVYKLRQLQEAYVCEESKSSSTSQEDQCRCFSLAEIRSATSNFDNALVIGKGGFGRVYKGLMDNGANTVAIKRLNSKSKQGAREFWTEIEMLSKFRHTHLVSLVGYCIEDQEMILVYEHMPHGTLADHLYKTASRIGNSPLPWLQRLKISIGAARGLEYLHTGTGVHHRVIHRDVKSSNILLDENWAAKISDFGLSKIGPANQSCTHVSTNVKGTFGYLDPEYYLTRRLTRKSDVYAFGVVLFEVLCGRPAVDITVLNEEQISLALWAKYCIKEGKVDGMMDPSLRGQVSPNCLQVFTEIAGKCLRSNPNRRPIMADAVARLEFALALQEGREFSIEDSFFTVDADDTVDREETMDSSMIQEDVIDVVGNGGHQVGRIIPDFDALCSDETGSYAETQCHYVMRRLGDFTKATFLEFENAVASNISTTPLAGGGIHHLTRYVMNYIEALSAYSDTLNVLLKDHETEAPNSLLHDMSADNEKDSIGGSSSSCVSPIAAHLISLTSILERNLDDKSRLYNDSSLGHLFLMNNMHYMSQTVKASKLRTVFGDEWVRKCNCKFQQAAVCYERATWSSIVSLLRDEGLQNPRSNSVSRTLIKERLRGFYLAFEDVYKSQTGWSVPDTQLRDDLRISTSLKVIQAYRTFVGRHTNHVSDRHIKYNADDLENYIMDLFEGSPRSLHSFHRR</sequence>
<dbReference type="GO" id="GO:0006887">
    <property type="term" value="P:exocytosis"/>
    <property type="evidence" value="ECO:0007669"/>
    <property type="project" value="InterPro"/>
</dbReference>
<dbReference type="PROSITE" id="PS00108">
    <property type="entry name" value="PROTEIN_KINASE_ST"/>
    <property type="match status" value="1"/>
</dbReference>
<feature type="binding site" evidence="14">
    <location>
        <position position="97"/>
    </location>
    <ligand>
        <name>ATP</name>
        <dbReference type="ChEBI" id="CHEBI:30616"/>
    </ligand>
</feature>
<dbReference type="GO" id="GO:0004714">
    <property type="term" value="F:transmembrane receptor protein tyrosine kinase activity"/>
    <property type="evidence" value="ECO:0007669"/>
    <property type="project" value="InterPro"/>
</dbReference>
<dbReference type="Pfam" id="PF07714">
    <property type="entry name" value="PK_Tyr_Ser-Thr"/>
    <property type="match status" value="1"/>
</dbReference>
<keyword evidence="6 15" id="KW-0812">Transmembrane</keyword>
<dbReference type="InterPro" id="IPR008271">
    <property type="entry name" value="Ser/Thr_kinase_AS"/>
</dbReference>
<dbReference type="GO" id="GO:0005524">
    <property type="term" value="F:ATP binding"/>
    <property type="evidence" value="ECO:0007669"/>
    <property type="project" value="UniProtKB-UniRule"/>
</dbReference>
<evidence type="ECO:0000256" key="8">
    <source>
        <dbReference type="ARBA" id="ARBA00022741"/>
    </source>
</evidence>
<evidence type="ECO:0000256" key="13">
    <source>
        <dbReference type="ARBA" id="ARBA00023180"/>
    </source>
</evidence>